<evidence type="ECO:0000256" key="6">
    <source>
        <dbReference type="ARBA" id="ARBA00022840"/>
    </source>
</evidence>
<comment type="catalytic activity">
    <reaction evidence="7">
        <text>L-threonyl-[protein] + ATP = O-phospho-L-threonyl-[protein] + ADP + H(+)</text>
        <dbReference type="Rhea" id="RHEA:46608"/>
        <dbReference type="Rhea" id="RHEA-COMP:11060"/>
        <dbReference type="Rhea" id="RHEA-COMP:11605"/>
        <dbReference type="ChEBI" id="CHEBI:15378"/>
        <dbReference type="ChEBI" id="CHEBI:30013"/>
        <dbReference type="ChEBI" id="CHEBI:30616"/>
        <dbReference type="ChEBI" id="CHEBI:61977"/>
        <dbReference type="ChEBI" id="CHEBI:456216"/>
        <dbReference type="EC" id="2.7.11.1"/>
    </reaction>
</comment>
<dbReference type="GO" id="GO:0004674">
    <property type="term" value="F:protein serine/threonine kinase activity"/>
    <property type="evidence" value="ECO:0007669"/>
    <property type="project" value="UniProtKB-KW"/>
</dbReference>
<reference evidence="13" key="1">
    <citation type="submission" date="2020-01" db="EMBL/GenBank/DDBJ databases">
        <title>Draft genome sequence of the Termite Coptotermes fromosanus.</title>
        <authorList>
            <person name="Itakura S."/>
            <person name="Yosikawa Y."/>
            <person name="Umezawa K."/>
        </authorList>
    </citation>
    <scope>NUCLEOTIDE SEQUENCE [LARGE SCALE GENOMIC DNA]</scope>
</reference>
<proteinExistence type="inferred from homology"/>
<evidence type="ECO:0000313" key="12">
    <source>
        <dbReference type="EMBL" id="GFG34602.1"/>
    </source>
</evidence>
<evidence type="ECO:0000256" key="7">
    <source>
        <dbReference type="ARBA" id="ARBA00047899"/>
    </source>
</evidence>
<protein>
    <recommendedName>
        <fullName evidence="1">non-specific serine/threonine protein kinase</fullName>
        <ecNumber evidence="1">2.7.11.1</ecNumber>
    </recommendedName>
</protein>
<dbReference type="InterPro" id="IPR008271">
    <property type="entry name" value="Ser/Thr_kinase_AS"/>
</dbReference>
<gene>
    <name evidence="12" type="ORF">Cfor_01933</name>
</gene>
<evidence type="ECO:0000256" key="2">
    <source>
        <dbReference type="ARBA" id="ARBA00022527"/>
    </source>
</evidence>
<dbReference type="InParanoid" id="A0A6L2PTT1"/>
<dbReference type="PROSITE" id="PS00107">
    <property type="entry name" value="PROTEIN_KINASE_ATP"/>
    <property type="match status" value="1"/>
</dbReference>
<dbReference type="AlphaFoldDB" id="A0A6L2PTT1"/>
<dbReference type="SUPFAM" id="SSF56112">
    <property type="entry name" value="Protein kinase-like (PK-like)"/>
    <property type="match status" value="1"/>
</dbReference>
<evidence type="ECO:0000256" key="3">
    <source>
        <dbReference type="ARBA" id="ARBA00022679"/>
    </source>
</evidence>
<dbReference type="PROSITE" id="PS00108">
    <property type="entry name" value="PROTEIN_KINASE_ST"/>
    <property type="match status" value="1"/>
</dbReference>
<evidence type="ECO:0000256" key="1">
    <source>
        <dbReference type="ARBA" id="ARBA00012513"/>
    </source>
</evidence>
<keyword evidence="4 9" id="KW-0547">Nucleotide-binding</keyword>
<evidence type="ECO:0000256" key="4">
    <source>
        <dbReference type="ARBA" id="ARBA00022741"/>
    </source>
</evidence>
<dbReference type="EC" id="2.7.11.1" evidence="1"/>
<evidence type="ECO:0000259" key="11">
    <source>
        <dbReference type="PROSITE" id="PS50011"/>
    </source>
</evidence>
<feature type="domain" description="Protein kinase" evidence="11">
    <location>
        <begin position="135"/>
        <end position="389"/>
    </location>
</feature>
<dbReference type="GO" id="GO:0005524">
    <property type="term" value="F:ATP binding"/>
    <property type="evidence" value="ECO:0007669"/>
    <property type="project" value="UniProtKB-UniRule"/>
</dbReference>
<dbReference type="InterPro" id="IPR000719">
    <property type="entry name" value="Prot_kinase_dom"/>
</dbReference>
<dbReference type="Gene3D" id="3.30.200.20">
    <property type="entry name" value="Phosphorylase Kinase, domain 1"/>
    <property type="match status" value="1"/>
</dbReference>
<evidence type="ECO:0000256" key="10">
    <source>
        <dbReference type="RuleBase" id="RU000304"/>
    </source>
</evidence>
<dbReference type="OrthoDB" id="4062651at2759"/>
<dbReference type="PANTHER" id="PTHR44329">
    <property type="entry name" value="SERINE/THREONINE-PROTEIN KINASE TNNI3K-RELATED"/>
    <property type="match status" value="1"/>
</dbReference>
<name>A0A6L2PTT1_COPFO</name>
<keyword evidence="13" id="KW-1185">Reference proteome</keyword>
<organism evidence="12 13">
    <name type="scientific">Coptotermes formosanus</name>
    <name type="common">Formosan subterranean termite</name>
    <dbReference type="NCBI Taxonomy" id="36987"/>
    <lineage>
        <taxon>Eukaryota</taxon>
        <taxon>Metazoa</taxon>
        <taxon>Ecdysozoa</taxon>
        <taxon>Arthropoda</taxon>
        <taxon>Hexapoda</taxon>
        <taxon>Insecta</taxon>
        <taxon>Pterygota</taxon>
        <taxon>Neoptera</taxon>
        <taxon>Polyneoptera</taxon>
        <taxon>Dictyoptera</taxon>
        <taxon>Blattodea</taxon>
        <taxon>Blattoidea</taxon>
        <taxon>Termitoidae</taxon>
        <taxon>Rhinotermitidae</taxon>
        <taxon>Coptotermes</taxon>
    </lineage>
</organism>
<dbReference type="Proteomes" id="UP000502823">
    <property type="component" value="Unassembled WGS sequence"/>
</dbReference>
<dbReference type="SMART" id="SM00220">
    <property type="entry name" value="S_TKc"/>
    <property type="match status" value="1"/>
</dbReference>
<dbReference type="EMBL" id="BLKM01000498">
    <property type="protein sequence ID" value="GFG34602.1"/>
    <property type="molecule type" value="Genomic_DNA"/>
</dbReference>
<comment type="caution">
    <text evidence="12">The sequence shown here is derived from an EMBL/GenBank/DDBJ whole genome shotgun (WGS) entry which is preliminary data.</text>
</comment>
<evidence type="ECO:0000313" key="13">
    <source>
        <dbReference type="Proteomes" id="UP000502823"/>
    </source>
</evidence>
<keyword evidence="6 9" id="KW-0067">ATP-binding</keyword>
<keyword evidence="5" id="KW-0418">Kinase</keyword>
<dbReference type="InterPro" id="IPR011009">
    <property type="entry name" value="Kinase-like_dom_sf"/>
</dbReference>
<accession>A0A6L2PTT1</accession>
<keyword evidence="2 10" id="KW-0723">Serine/threonine-protein kinase</keyword>
<dbReference type="PANTHER" id="PTHR44329:SF285">
    <property type="entry name" value="V-MOS MOLONEY MURINE SARCOMA VIRAL ONCO HOMOLOG"/>
    <property type="match status" value="1"/>
</dbReference>
<dbReference type="InterPro" id="IPR017441">
    <property type="entry name" value="Protein_kinase_ATP_BS"/>
</dbReference>
<evidence type="ECO:0000256" key="5">
    <source>
        <dbReference type="ARBA" id="ARBA00022777"/>
    </source>
</evidence>
<dbReference type="PROSITE" id="PS50011">
    <property type="entry name" value="PROTEIN_KINASE_DOM"/>
    <property type="match status" value="1"/>
</dbReference>
<dbReference type="Pfam" id="PF00069">
    <property type="entry name" value="Pkinase"/>
    <property type="match status" value="1"/>
</dbReference>
<dbReference type="FunCoup" id="A0A6L2PTT1">
    <property type="interactions" value="23"/>
</dbReference>
<dbReference type="Gene3D" id="1.10.510.10">
    <property type="entry name" value="Transferase(Phosphotransferase) domain 1"/>
    <property type="match status" value="1"/>
</dbReference>
<comment type="catalytic activity">
    <reaction evidence="8">
        <text>L-seryl-[protein] + ATP = O-phospho-L-seryl-[protein] + ADP + H(+)</text>
        <dbReference type="Rhea" id="RHEA:17989"/>
        <dbReference type="Rhea" id="RHEA-COMP:9863"/>
        <dbReference type="Rhea" id="RHEA-COMP:11604"/>
        <dbReference type="ChEBI" id="CHEBI:15378"/>
        <dbReference type="ChEBI" id="CHEBI:29999"/>
        <dbReference type="ChEBI" id="CHEBI:30616"/>
        <dbReference type="ChEBI" id="CHEBI:83421"/>
        <dbReference type="ChEBI" id="CHEBI:456216"/>
        <dbReference type="EC" id="2.7.11.1"/>
    </reaction>
</comment>
<dbReference type="InterPro" id="IPR051681">
    <property type="entry name" value="Ser/Thr_Kinases-Pseudokinases"/>
</dbReference>
<comment type="similarity">
    <text evidence="10">Belongs to the protein kinase superfamily.</text>
</comment>
<evidence type="ECO:0000256" key="9">
    <source>
        <dbReference type="PROSITE-ProRule" id="PRU10141"/>
    </source>
</evidence>
<sequence>MASSLRYHLQKIASPKNISPICISSNEAKTRLSQNIQSSQTYYNTLQLAVTNRLSVTETSHTAIKSPVRGICLSPSGICAVRKLECCSEFVSSPKKNSNNFLYGVSEEAIDNGDRMILLDPPKIIALLSQGLNAREHWIKLGKGSFGTVIQAKHKGEDVAVKVIPKSRFRKSLGSLRNESNALKLSHKNVVKVLQVTSTQGEYGLVFMELCNGPNLQSLISDPTFVINSMRRTRYALDIAFALDHCHSNKILHLDVKPSNIMVCRLDYCKLCDFGSSHILGDEEYWNVPDNVNTVMYTDPHILQGKLPSEKSDIYSFGITCWQLLSREIPYEGYTLHTIIYKVGSGRLRPKLIQDVKIEDQAFINLYSLCWHQDPTSRPSICGIIHELNKIGASLNTPST</sequence>
<evidence type="ECO:0000256" key="8">
    <source>
        <dbReference type="ARBA" id="ARBA00048679"/>
    </source>
</evidence>
<keyword evidence="3" id="KW-0808">Transferase</keyword>
<feature type="binding site" evidence="9">
    <location>
        <position position="162"/>
    </location>
    <ligand>
        <name>ATP</name>
        <dbReference type="ChEBI" id="CHEBI:30616"/>
    </ligand>
</feature>